<gene>
    <name evidence="4" type="ORF">ACFQ2V_09665</name>
</gene>
<dbReference type="Pfam" id="PF19278">
    <property type="entry name" value="Hydant_A_C"/>
    <property type="match status" value="1"/>
</dbReference>
<organism evidence="4 5">
    <name type="scientific">Terrabacter terrigena</name>
    <dbReference type="NCBI Taxonomy" id="574718"/>
    <lineage>
        <taxon>Bacteria</taxon>
        <taxon>Bacillati</taxon>
        <taxon>Actinomycetota</taxon>
        <taxon>Actinomycetes</taxon>
        <taxon>Micrococcales</taxon>
        <taxon>Intrasporangiaceae</taxon>
        <taxon>Terrabacter</taxon>
    </lineage>
</organism>
<name>A0ABW3MVG8_9MICO</name>
<dbReference type="SUPFAM" id="SSF53067">
    <property type="entry name" value="Actin-like ATPase domain"/>
    <property type="match status" value="1"/>
</dbReference>
<feature type="domain" description="Hydantoinase/oxoprolinase N-terminal" evidence="2">
    <location>
        <begin position="12"/>
        <end position="192"/>
    </location>
</feature>
<evidence type="ECO:0000259" key="3">
    <source>
        <dbReference type="Pfam" id="PF19278"/>
    </source>
</evidence>
<keyword evidence="5" id="KW-1185">Reference proteome</keyword>
<evidence type="ECO:0000259" key="2">
    <source>
        <dbReference type="Pfam" id="PF05378"/>
    </source>
</evidence>
<feature type="domain" description="Acetophenone carboxylase-like C-terminal" evidence="3">
    <location>
        <begin position="516"/>
        <end position="694"/>
    </location>
</feature>
<evidence type="ECO:0000313" key="5">
    <source>
        <dbReference type="Proteomes" id="UP001597046"/>
    </source>
</evidence>
<evidence type="ECO:0000259" key="1">
    <source>
        <dbReference type="Pfam" id="PF01968"/>
    </source>
</evidence>
<dbReference type="InterPro" id="IPR049517">
    <property type="entry name" value="ACX-like_C"/>
</dbReference>
<dbReference type="InterPro" id="IPR002821">
    <property type="entry name" value="Hydantoinase_A"/>
</dbReference>
<dbReference type="PANTHER" id="PTHR11365">
    <property type="entry name" value="5-OXOPROLINASE RELATED"/>
    <property type="match status" value="1"/>
</dbReference>
<dbReference type="EMBL" id="JBHTKH010000005">
    <property type="protein sequence ID" value="MFD1054570.1"/>
    <property type="molecule type" value="Genomic_DNA"/>
</dbReference>
<sequence>MTASISPGRRIRIGIDTGGTFTDVVALDEDSGELVTTKTPSTPSNPADGFLAGVRKVLDLMGASGDDISAVSHGTTVATNKLLEGKVEALGFITTEGYEFILEIARQAVPDGYGNSYFWVKPPRIVPADYVKTVGGRMDFEGNEIRPFDEDGAVAVARWFKDRGITTIGVCLLHSYADDSHELAMREVLRREHPDAIVSISSEVLREYREYERSMTTLVDAAVKPNVSRYVANIHQRLDDFVSSSEKLPFYIMKSNGGVLSADEVVHQPITTVLSGPAAGALGAGLIASRAGFDKVLTCDGGGTSTDVSVVLGGEPTLTTEGSVGAYPSKIPMIDVVTVGAGGGSIAWVSPEGSLKVGPQSAGADPGPLCYGKGGTEPTITDAHVTLGRIPPHLLGGEIPLDVDAARAGIEALATRLGLDFERCATGILEISAWNQANALRQVSVKRGLDVRDFMLATFGGSGSLLACRLVDILGLAGVVVPQNPGNVSAFGLLTVDVKNDYVQTAVARHSSLDHAAVQKTFDDLTAKAASALDAEGFPAGEHRYTRTVDLRYFGQAYEVRVAAPEGDVDEAYAADVASRFHDEHRALYGYDFRNDPTQQVEWVNLRVTGVGPITRPELRDLASADEAGVADVRERAHRSVRPVCFDADAGYVDTDVWWRPDLLAGDSVHGPAIVEEFGSTVPVHPGFVVRVDTLGNLVITKEA</sequence>
<dbReference type="InterPro" id="IPR045079">
    <property type="entry name" value="Oxoprolinase-like"/>
</dbReference>
<dbReference type="Pfam" id="PF01968">
    <property type="entry name" value="Hydantoinase_A"/>
    <property type="match status" value="1"/>
</dbReference>
<proteinExistence type="predicted"/>
<reference evidence="5" key="1">
    <citation type="journal article" date="2019" name="Int. J. Syst. Evol. Microbiol.">
        <title>The Global Catalogue of Microorganisms (GCM) 10K type strain sequencing project: providing services to taxonomists for standard genome sequencing and annotation.</title>
        <authorList>
            <consortium name="The Broad Institute Genomics Platform"/>
            <consortium name="The Broad Institute Genome Sequencing Center for Infectious Disease"/>
            <person name="Wu L."/>
            <person name="Ma J."/>
        </authorList>
    </citation>
    <scope>NUCLEOTIDE SEQUENCE [LARGE SCALE GENOMIC DNA]</scope>
    <source>
        <strain evidence="5">CCUG 57508</strain>
    </source>
</reference>
<dbReference type="PANTHER" id="PTHR11365:SF23">
    <property type="entry name" value="HYPOTHETICAL 5-OXOPROLINASE (EUROFUNG)-RELATED"/>
    <property type="match status" value="1"/>
</dbReference>
<feature type="domain" description="Hydantoinase A/oxoprolinase" evidence="1">
    <location>
        <begin position="213"/>
        <end position="501"/>
    </location>
</feature>
<dbReference type="Proteomes" id="UP001597046">
    <property type="component" value="Unassembled WGS sequence"/>
</dbReference>
<evidence type="ECO:0000313" key="4">
    <source>
        <dbReference type="EMBL" id="MFD1054570.1"/>
    </source>
</evidence>
<dbReference type="RefSeq" id="WP_386052475.1">
    <property type="nucleotide sequence ID" value="NZ_JBHTKH010000005.1"/>
</dbReference>
<protein>
    <submittedName>
        <fullName evidence="4">Hydantoinase/oxoprolinase family protein</fullName>
    </submittedName>
</protein>
<dbReference type="InterPro" id="IPR008040">
    <property type="entry name" value="Hydant_A_N"/>
</dbReference>
<dbReference type="Pfam" id="PF05378">
    <property type="entry name" value="Hydant_A_N"/>
    <property type="match status" value="1"/>
</dbReference>
<dbReference type="InterPro" id="IPR043129">
    <property type="entry name" value="ATPase_NBD"/>
</dbReference>
<accession>A0ABW3MVG8</accession>
<dbReference type="Gene3D" id="3.30.420.40">
    <property type="match status" value="1"/>
</dbReference>
<comment type="caution">
    <text evidence="4">The sequence shown here is derived from an EMBL/GenBank/DDBJ whole genome shotgun (WGS) entry which is preliminary data.</text>
</comment>